<dbReference type="PhylomeDB" id="K6V2Q5"/>
<accession>K6V2Q5</accession>
<dbReference type="EMBL" id="DF157313">
    <property type="protein sequence ID" value="GAB69550.1"/>
    <property type="molecule type" value="Genomic_DNA"/>
</dbReference>
<evidence type="ECO:0000313" key="3">
    <source>
        <dbReference type="EMBL" id="GAB69550.1"/>
    </source>
</evidence>
<proteinExistence type="predicted"/>
<sequence length="352" mass="40344">MLEHEILVGSNEDGVKLNIKSIFADFASKLKGVLNGNNQVSNSRFRNKCEEYITKNGSTNKLGEYREVCVLLMEALYEIYKYKEARTEKKSDLKEWMRCKIIRTWLSYFIKIYCIPTSIAKAIYSAMQATMRWNNGGYNMCTEISNKVETNKTVSIIEEIRNLVETNLKEISTNEIGTWKSEEWCEQRKKELENAFKELTTKYPGTSTTEKKKVKKDNDFFDAVEEYADEAELKSGIVMIRDEIKKQKDAEEKAKEEAKKKATDTETVAVQAAKPAVTATPSPVDKSPAKAGKIRTEMKQSPRKCANSRETGGRTRMKRSGFRFFVIGFKGSQFWNFKVRGFQTPGFPVCRT</sequence>
<dbReference type="GeneID" id="14696092"/>
<dbReference type="VEuPathDB" id="PlasmoDB:PCYB_002990"/>
<protein>
    <submittedName>
        <fullName evidence="3">Uncharacterized protein</fullName>
    </submittedName>
</protein>
<evidence type="ECO:0000256" key="2">
    <source>
        <dbReference type="SAM" id="MobiDB-lite"/>
    </source>
</evidence>
<dbReference type="KEGG" id="pcy:PCYB_002990"/>
<evidence type="ECO:0000313" key="4">
    <source>
        <dbReference type="Proteomes" id="UP000006319"/>
    </source>
</evidence>
<organism evidence="3 4">
    <name type="scientific">Plasmodium cynomolgi (strain B)</name>
    <dbReference type="NCBI Taxonomy" id="1120755"/>
    <lineage>
        <taxon>Eukaryota</taxon>
        <taxon>Sar</taxon>
        <taxon>Alveolata</taxon>
        <taxon>Apicomplexa</taxon>
        <taxon>Aconoidasida</taxon>
        <taxon>Haemosporida</taxon>
        <taxon>Plasmodiidae</taxon>
        <taxon>Plasmodium</taxon>
        <taxon>Plasmodium (Plasmodium)</taxon>
    </lineage>
</organism>
<evidence type="ECO:0000256" key="1">
    <source>
        <dbReference type="SAM" id="Coils"/>
    </source>
</evidence>
<dbReference type="AlphaFoldDB" id="K6V2Q5"/>
<dbReference type="Proteomes" id="UP000006319">
    <property type="component" value="Unassembled WGS sequence"/>
</dbReference>
<feature type="coiled-coil region" evidence="1">
    <location>
        <begin position="237"/>
        <end position="268"/>
    </location>
</feature>
<keyword evidence="4" id="KW-1185">Reference proteome</keyword>
<name>K6V2Q5_PLACD</name>
<keyword evidence="1" id="KW-0175">Coiled coil</keyword>
<feature type="region of interest" description="Disordered" evidence="2">
    <location>
        <begin position="272"/>
        <end position="314"/>
    </location>
</feature>
<gene>
    <name evidence="3" type="ORF">PCYB_002990</name>
</gene>
<dbReference type="RefSeq" id="XP_004227768.1">
    <property type="nucleotide sequence ID" value="XM_004227720.1"/>
</dbReference>
<reference evidence="3 4" key="1">
    <citation type="journal article" date="2012" name="Nat. Genet.">
        <title>Plasmodium cynomolgi genome sequences provide insight into Plasmodium vivax and the monkey malaria clade.</title>
        <authorList>
            <person name="Tachibana S."/>
            <person name="Sullivan S.A."/>
            <person name="Kawai S."/>
            <person name="Nakamura S."/>
            <person name="Kim H.R."/>
            <person name="Goto N."/>
            <person name="Arisue N."/>
            <person name="Palacpac N.M.Q."/>
            <person name="Honma H."/>
            <person name="Yagi M."/>
            <person name="Tougan T."/>
            <person name="Katakai Y."/>
            <person name="Kaneko O."/>
            <person name="Mita T."/>
            <person name="Kita K."/>
            <person name="Yasutomi Y."/>
            <person name="Sutton P.L."/>
            <person name="Shakhbatyan R."/>
            <person name="Horii T."/>
            <person name="Yasunaga T."/>
            <person name="Barnwell J.W."/>
            <person name="Escalante A.A."/>
            <person name="Carlton J.M."/>
            <person name="Tanabe K."/>
        </authorList>
    </citation>
    <scope>NUCLEOTIDE SEQUENCE [LARGE SCALE GENOMIC DNA]</scope>
    <source>
        <strain evidence="3 4">B</strain>
    </source>
</reference>